<dbReference type="GO" id="GO:0043565">
    <property type="term" value="F:sequence-specific DNA binding"/>
    <property type="evidence" value="ECO:0007669"/>
    <property type="project" value="InterPro"/>
</dbReference>
<dbReference type="EMBL" id="CP033433">
    <property type="protein sequence ID" value="AYQ73691.1"/>
    <property type="molecule type" value="Genomic_DNA"/>
</dbReference>
<evidence type="ECO:0000256" key="3">
    <source>
        <dbReference type="ARBA" id="ARBA00022553"/>
    </source>
</evidence>
<dbReference type="InterPro" id="IPR009057">
    <property type="entry name" value="Homeodomain-like_sf"/>
</dbReference>
<keyword evidence="4" id="KW-0902">Two-component regulatory system</keyword>
<dbReference type="PROSITE" id="PS01124">
    <property type="entry name" value="HTH_ARAC_FAMILY_2"/>
    <property type="match status" value="1"/>
</dbReference>
<dbReference type="KEGG" id="coh:EAV92_14535"/>
<evidence type="ECO:0000259" key="10">
    <source>
        <dbReference type="PROSITE" id="PS50110"/>
    </source>
</evidence>
<dbReference type="InterPro" id="IPR001789">
    <property type="entry name" value="Sig_transdc_resp-reg_receiver"/>
</dbReference>
<proteinExistence type="predicted"/>
<dbReference type="GO" id="GO:0000160">
    <property type="term" value="P:phosphorelay signal transduction system"/>
    <property type="evidence" value="ECO:0007669"/>
    <property type="project" value="UniProtKB-KW"/>
</dbReference>
<evidence type="ECO:0000256" key="4">
    <source>
        <dbReference type="ARBA" id="ARBA00023012"/>
    </source>
</evidence>
<dbReference type="CDD" id="cd17536">
    <property type="entry name" value="REC_YesN-like"/>
    <property type="match status" value="1"/>
</dbReference>
<evidence type="ECO:0000256" key="7">
    <source>
        <dbReference type="ARBA" id="ARBA00023163"/>
    </source>
</evidence>
<evidence type="ECO:0000256" key="1">
    <source>
        <dbReference type="ARBA" id="ARBA00004496"/>
    </source>
</evidence>
<dbReference type="InterPro" id="IPR020449">
    <property type="entry name" value="Tscrpt_reg_AraC-type_HTH"/>
</dbReference>
<comment type="subcellular location">
    <subcellularLocation>
        <location evidence="1">Cytoplasm</location>
    </subcellularLocation>
</comment>
<dbReference type="Proteomes" id="UP000269097">
    <property type="component" value="Chromosome"/>
</dbReference>
<dbReference type="SMART" id="SM00448">
    <property type="entry name" value="REC"/>
    <property type="match status" value="1"/>
</dbReference>
<evidence type="ECO:0000256" key="6">
    <source>
        <dbReference type="ARBA" id="ARBA00023125"/>
    </source>
</evidence>
<dbReference type="Pfam" id="PF12833">
    <property type="entry name" value="HTH_18"/>
    <property type="match status" value="1"/>
</dbReference>
<keyword evidence="5" id="KW-0805">Transcription regulation</keyword>
<evidence type="ECO:0000256" key="5">
    <source>
        <dbReference type="ARBA" id="ARBA00023015"/>
    </source>
</evidence>
<dbReference type="InterPro" id="IPR051552">
    <property type="entry name" value="HptR"/>
</dbReference>
<evidence type="ECO:0000313" key="12">
    <source>
        <dbReference type="Proteomes" id="UP000269097"/>
    </source>
</evidence>
<evidence type="ECO:0000259" key="9">
    <source>
        <dbReference type="PROSITE" id="PS01124"/>
    </source>
</evidence>
<name>A0A3G3K0N4_9BACL</name>
<evidence type="ECO:0000256" key="8">
    <source>
        <dbReference type="PROSITE-ProRule" id="PRU00169"/>
    </source>
</evidence>
<feature type="domain" description="HTH araC/xylS-type" evidence="9">
    <location>
        <begin position="302"/>
        <end position="401"/>
    </location>
</feature>
<dbReference type="RefSeq" id="WP_123041775.1">
    <property type="nucleotide sequence ID" value="NZ_CP033433.1"/>
</dbReference>
<feature type="modified residue" description="4-aspartylphosphate" evidence="8">
    <location>
        <position position="55"/>
    </location>
</feature>
<dbReference type="Gene3D" id="3.40.50.2300">
    <property type="match status" value="1"/>
</dbReference>
<dbReference type="SUPFAM" id="SSF46689">
    <property type="entry name" value="Homeodomain-like"/>
    <property type="match status" value="1"/>
</dbReference>
<gene>
    <name evidence="11" type="ORF">EAV92_14535</name>
</gene>
<keyword evidence="7" id="KW-0804">Transcription</keyword>
<dbReference type="GO" id="GO:0003700">
    <property type="term" value="F:DNA-binding transcription factor activity"/>
    <property type="evidence" value="ECO:0007669"/>
    <property type="project" value="InterPro"/>
</dbReference>
<dbReference type="Pfam" id="PF00072">
    <property type="entry name" value="Response_reg"/>
    <property type="match status" value="1"/>
</dbReference>
<dbReference type="PANTHER" id="PTHR42713">
    <property type="entry name" value="HISTIDINE KINASE-RELATED"/>
    <property type="match status" value="1"/>
</dbReference>
<accession>A0A3G3K0N4</accession>
<dbReference type="PANTHER" id="PTHR42713:SF3">
    <property type="entry name" value="TRANSCRIPTIONAL REGULATORY PROTEIN HPTR"/>
    <property type="match status" value="1"/>
</dbReference>
<sequence length="404" mass="45811">MWKLMIADDEPKIRRGLANVLPWGQMGIEIVGEAENGEQAVELAEKLQPDLLFVDINMPLMDGLTMIERLGKTLQRSVVIVISGHDEFKYAQQAVQLKVFDYLLKPVLKSKLEEVVGRALEKLEETRRSEEEMSAMSNQLRKNSAMLRDQFLCNWLDGLMNGQDLEWNLNYFGLQWPGPVAMTVIKTVHHADGGQTMRIWDKKLLEFAVRNIAEEIAKAETRRVTAVFNDSRGRTIVLGASAHDDLWDRMTGQIRDKGEEILRKSLLLETGDTAEGSMGVPELYKRLTREIGAKSGLSPIVALTMKYIERHFHLPSLTLSDVAEGVQVSSTYLSKQLKRELGLSFIDYLTEVRIRKAIQLMSDPHIKVYEIAGRVGYSSQHYFSSAFKKVTGNSPMLYKRGIRP</sequence>
<dbReference type="GO" id="GO:0005737">
    <property type="term" value="C:cytoplasm"/>
    <property type="evidence" value="ECO:0007669"/>
    <property type="project" value="UniProtKB-SubCell"/>
</dbReference>
<evidence type="ECO:0000256" key="2">
    <source>
        <dbReference type="ARBA" id="ARBA00022490"/>
    </source>
</evidence>
<reference evidence="11 12" key="1">
    <citation type="submission" date="2018-10" db="EMBL/GenBank/DDBJ databases">
        <title>Genome Sequence of Cohnella sp.</title>
        <authorList>
            <person name="Srinivasan S."/>
            <person name="Kim M.K."/>
        </authorList>
    </citation>
    <scope>NUCLEOTIDE SEQUENCE [LARGE SCALE GENOMIC DNA]</scope>
    <source>
        <strain evidence="11 12">18JY8-7</strain>
    </source>
</reference>
<dbReference type="InterPro" id="IPR011006">
    <property type="entry name" value="CheY-like_superfamily"/>
</dbReference>
<dbReference type="PRINTS" id="PR00032">
    <property type="entry name" value="HTHARAC"/>
</dbReference>
<dbReference type="InterPro" id="IPR018060">
    <property type="entry name" value="HTH_AraC"/>
</dbReference>
<organism evidence="11 12">
    <name type="scientific">Cohnella candidum</name>
    <dbReference type="NCBI Taxonomy" id="2674991"/>
    <lineage>
        <taxon>Bacteria</taxon>
        <taxon>Bacillati</taxon>
        <taxon>Bacillota</taxon>
        <taxon>Bacilli</taxon>
        <taxon>Bacillales</taxon>
        <taxon>Paenibacillaceae</taxon>
        <taxon>Cohnella</taxon>
    </lineage>
</organism>
<dbReference type="SMART" id="SM00342">
    <property type="entry name" value="HTH_ARAC"/>
    <property type="match status" value="1"/>
</dbReference>
<keyword evidence="3 8" id="KW-0597">Phosphoprotein</keyword>
<dbReference type="AlphaFoldDB" id="A0A3G3K0N4"/>
<protein>
    <submittedName>
        <fullName evidence="11">Response regulator</fullName>
    </submittedName>
</protein>
<dbReference type="PROSITE" id="PS50110">
    <property type="entry name" value="RESPONSE_REGULATORY"/>
    <property type="match status" value="1"/>
</dbReference>
<keyword evidence="2" id="KW-0963">Cytoplasm</keyword>
<keyword evidence="6" id="KW-0238">DNA-binding</keyword>
<dbReference type="Gene3D" id="1.10.10.60">
    <property type="entry name" value="Homeodomain-like"/>
    <property type="match status" value="2"/>
</dbReference>
<dbReference type="SUPFAM" id="SSF52172">
    <property type="entry name" value="CheY-like"/>
    <property type="match status" value="1"/>
</dbReference>
<keyword evidence="12" id="KW-1185">Reference proteome</keyword>
<feature type="domain" description="Response regulatory" evidence="10">
    <location>
        <begin position="3"/>
        <end position="120"/>
    </location>
</feature>
<evidence type="ECO:0000313" key="11">
    <source>
        <dbReference type="EMBL" id="AYQ73691.1"/>
    </source>
</evidence>